<evidence type="ECO:0000256" key="10">
    <source>
        <dbReference type="ARBA" id="ARBA00049432"/>
    </source>
</evidence>
<evidence type="ECO:0000256" key="8">
    <source>
        <dbReference type="ARBA" id="ARBA00042574"/>
    </source>
</evidence>
<evidence type="ECO:0000313" key="14">
    <source>
        <dbReference type="EMBL" id="CAB3366102.1"/>
    </source>
</evidence>
<evidence type="ECO:0000256" key="5">
    <source>
        <dbReference type="ARBA" id="ARBA00022824"/>
    </source>
</evidence>
<dbReference type="GO" id="GO:0097363">
    <property type="term" value="F:protein O-acetylglucosaminyltransferase activity"/>
    <property type="evidence" value="ECO:0007669"/>
    <property type="project" value="UniProtKB-EC"/>
</dbReference>
<evidence type="ECO:0000256" key="11">
    <source>
        <dbReference type="SAM" id="MobiDB-lite"/>
    </source>
</evidence>
<evidence type="ECO:0000256" key="2">
    <source>
        <dbReference type="ARBA" id="ARBA00022676"/>
    </source>
</evidence>
<feature type="compositionally biased region" description="Low complexity" evidence="11">
    <location>
        <begin position="547"/>
        <end position="557"/>
    </location>
</feature>
<protein>
    <recommendedName>
        <fullName evidence="7">EGF domain-specific O-linked N-acetylglucosamine transferase</fullName>
        <ecNumber evidence="1">2.4.1.255</ecNumber>
    </recommendedName>
    <alternativeName>
        <fullName evidence="8">Extracellular O-linked N-acetylglucosamine transferase</fullName>
    </alternativeName>
</protein>
<evidence type="ECO:0000256" key="3">
    <source>
        <dbReference type="ARBA" id="ARBA00022679"/>
    </source>
</evidence>
<comment type="catalytic activity">
    <reaction evidence="10">
        <text>L-threonyl-[protein] + UDP-N-acetyl-alpha-D-glucosamine = 3-O-(N-acetyl-beta-D-glucosaminyl)-L-threonyl-[protein] + UDP + H(+)</text>
        <dbReference type="Rhea" id="RHEA:48908"/>
        <dbReference type="Rhea" id="RHEA-COMP:11060"/>
        <dbReference type="Rhea" id="RHEA-COMP:12252"/>
        <dbReference type="ChEBI" id="CHEBI:15378"/>
        <dbReference type="ChEBI" id="CHEBI:30013"/>
        <dbReference type="ChEBI" id="CHEBI:57705"/>
        <dbReference type="ChEBI" id="CHEBI:58223"/>
        <dbReference type="ChEBI" id="CHEBI:90840"/>
        <dbReference type="EC" id="2.4.1.255"/>
    </reaction>
</comment>
<feature type="chain" id="PRO_5035770252" description="EGF domain-specific O-linked N-acetylglucosamine transferase" evidence="12">
    <location>
        <begin position="24"/>
        <end position="563"/>
    </location>
</feature>
<dbReference type="EMBL" id="CADEPI010000023">
    <property type="protein sequence ID" value="CAB3366102.1"/>
    <property type="molecule type" value="Genomic_DNA"/>
</dbReference>
<comment type="caution">
    <text evidence="14">The sequence shown here is derived from an EMBL/GenBank/DDBJ whole genome shotgun (WGS) entry which is preliminary data.</text>
</comment>
<name>A0A8S1C5E8_9INSE</name>
<dbReference type="PANTHER" id="PTHR20961">
    <property type="entry name" value="GLYCOSYLTRANSFERASE"/>
    <property type="match status" value="1"/>
</dbReference>
<dbReference type="Pfam" id="PF04577">
    <property type="entry name" value="Glyco_transf_61"/>
    <property type="match status" value="1"/>
</dbReference>
<sequence length="563" mass="65966">MLDSLKWPYALFFCLQLLRLNTAAFNFSDIDLPDEHLPYYFKTFPKVAEECREDPECPFKVHLDKQVCWGYEPDCKRDEAFQTPLCPGSHKGWVKDKEAQINTFYIQADFGFLKEQFQQIKIMCEPLFREDSALECSDNLKFCRGRNIMINFTQLTSEPSRYKMDYLRPGQIGGYCTFHEARLKANLEHLSPLQSWAPEMRNFQALLQRPIENNLCDIVIEKPTYILKIDAAVNMYHHFCDFFNFYGSLHLNASHPDAFSVDNNIILWETYAYHSSFADAFKAFTKHPILDLNTFRGEVVCFKSVVFPLLPRMIFGLYYNTPVIYGCENSGLFKAFSQFMLHRLKIARRDSEHFETDKKLPTGKNEKIRITFLSRNTAYRRVLNEAKLIEELRKDKNFRVRRVEFNRQIPFPKQVAITQNSDIFIGMHGAGLTHLLFLPDWAVLFEIYNCEDEHCYKDLARLRGVKYMTWTNSSAMRQQDEGRHPDGGAHAKFTNYEFDSEEFVKKINKAAKHVRAHKSYQLYLKKLKYSKEDESPEQVDIKPAELASISNNNAEINNNHDEL</sequence>
<evidence type="ECO:0000256" key="4">
    <source>
        <dbReference type="ARBA" id="ARBA00022729"/>
    </source>
</evidence>
<dbReference type="Proteomes" id="UP000494165">
    <property type="component" value="Unassembled WGS sequence"/>
</dbReference>
<evidence type="ECO:0000256" key="12">
    <source>
        <dbReference type="SAM" id="SignalP"/>
    </source>
</evidence>
<keyword evidence="5" id="KW-0256">Endoplasmic reticulum</keyword>
<evidence type="ECO:0000256" key="7">
    <source>
        <dbReference type="ARBA" id="ARBA00040944"/>
    </source>
</evidence>
<evidence type="ECO:0000256" key="9">
    <source>
        <dbReference type="ARBA" id="ARBA00048317"/>
    </source>
</evidence>
<evidence type="ECO:0000256" key="6">
    <source>
        <dbReference type="ARBA" id="ARBA00023180"/>
    </source>
</evidence>
<keyword evidence="15" id="KW-1185">Reference proteome</keyword>
<dbReference type="AlphaFoldDB" id="A0A8S1C5E8"/>
<evidence type="ECO:0000313" key="15">
    <source>
        <dbReference type="Proteomes" id="UP000494165"/>
    </source>
</evidence>
<dbReference type="GO" id="GO:0005788">
    <property type="term" value="C:endoplasmic reticulum lumen"/>
    <property type="evidence" value="ECO:0007669"/>
    <property type="project" value="TreeGrafter"/>
</dbReference>
<keyword evidence="3" id="KW-0808">Transferase</keyword>
<feature type="domain" description="Glycosyltransferase 61 catalytic" evidence="13">
    <location>
        <begin position="349"/>
        <end position="443"/>
    </location>
</feature>
<gene>
    <name evidence="14" type="ORF">CLODIP_2_CD16219</name>
</gene>
<dbReference type="EC" id="2.4.1.255" evidence="1"/>
<keyword evidence="6" id="KW-0325">Glycoprotein</keyword>
<dbReference type="InterPro" id="IPR049625">
    <property type="entry name" value="Glyco_transf_61_cat"/>
</dbReference>
<reference evidence="14 15" key="1">
    <citation type="submission" date="2020-04" db="EMBL/GenBank/DDBJ databases">
        <authorList>
            <person name="Alioto T."/>
            <person name="Alioto T."/>
            <person name="Gomez Garrido J."/>
        </authorList>
    </citation>
    <scope>NUCLEOTIDE SEQUENCE [LARGE SCALE GENOMIC DNA]</scope>
</reference>
<dbReference type="OrthoDB" id="529273at2759"/>
<feature type="signal peptide" evidence="12">
    <location>
        <begin position="1"/>
        <end position="23"/>
    </location>
</feature>
<accession>A0A8S1C5E8</accession>
<feature type="region of interest" description="Disordered" evidence="11">
    <location>
        <begin position="533"/>
        <end position="563"/>
    </location>
</feature>
<dbReference type="InterPro" id="IPR007657">
    <property type="entry name" value="Glycosyltransferase_61"/>
</dbReference>
<proteinExistence type="predicted"/>
<comment type="catalytic activity">
    <reaction evidence="9">
        <text>L-seryl-[protein] + UDP-N-acetyl-alpha-D-glucosamine = 3-O-(N-acetyl-beta-D-glucosaminyl)-L-seryl-[protein] + UDP + H(+)</text>
        <dbReference type="Rhea" id="RHEA:48904"/>
        <dbReference type="Rhea" id="RHEA-COMP:9863"/>
        <dbReference type="Rhea" id="RHEA-COMP:12251"/>
        <dbReference type="ChEBI" id="CHEBI:15378"/>
        <dbReference type="ChEBI" id="CHEBI:29999"/>
        <dbReference type="ChEBI" id="CHEBI:57705"/>
        <dbReference type="ChEBI" id="CHEBI:58223"/>
        <dbReference type="ChEBI" id="CHEBI:90838"/>
        <dbReference type="EC" id="2.4.1.255"/>
    </reaction>
</comment>
<keyword evidence="2" id="KW-0328">Glycosyltransferase</keyword>
<evidence type="ECO:0000259" key="13">
    <source>
        <dbReference type="Pfam" id="PF04577"/>
    </source>
</evidence>
<feature type="compositionally biased region" description="Basic and acidic residues" evidence="11">
    <location>
        <begin position="533"/>
        <end position="543"/>
    </location>
</feature>
<keyword evidence="4 12" id="KW-0732">Signal</keyword>
<evidence type="ECO:0000256" key="1">
    <source>
        <dbReference type="ARBA" id="ARBA00011970"/>
    </source>
</evidence>
<dbReference type="PANTHER" id="PTHR20961:SF148">
    <property type="entry name" value="EGF DOMAIN-SPECIFIC O-LINKED N-ACETYLGLUCOSAMINE TRANSFERASE"/>
    <property type="match status" value="1"/>
</dbReference>
<organism evidence="14 15">
    <name type="scientific">Cloeon dipterum</name>
    <dbReference type="NCBI Taxonomy" id="197152"/>
    <lineage>
        <taxon>Eukaryota</taxon>
        <taxon>Metazoa</taxon>
        <taxon>Ecdysozoa</taxon>
        <taxon>Arthropoda</taxon>
        <taxon>Hexapoda</taxon>
        <taxon>Insecta</taxon>
        <taxon>Pterygota</taxon>
        <taxon>Palaeoptera</taxon>
        <taxon>Ephemeroptera</taxon>
        <taxon>Pisciforma</taxon>
        <taxon>Baetidae</taxon>
        <taxon>Cloeon</taxon>
    </lineage>
</organism>